<sequence>MKLTRSQRFVLFLAIVLATAFALAPVIAAAANPNSVISPNIIPGC</sequence>
<dbReference type="AlphaFoldDB" id="A0A931PTT1"/>
<gene>
    <name evidence="1" type="ORF">HYR64_01605</name>
</gene>
<evidence type="ECO:0000313" key="1">
    <source>
        <dbReference type="EMBL" id="MBI1755787.1"/>
    </source>
</evidence>
<protein>
    <submittedName>
        <fullName evidence="1">Uncharacterized protein</fullName>
    </submittedName>
</protein>
<dbReference type="Proteomes" id="UP000727962">
    <property type="component" value="Unassembled WGS sequence"/>
</dbReference>
<organism evidence="1 2">
    <name type="scientific">Fimbriimonas ginsengisoli</name>
    <dbReference type="NCBI Taxonomy" id="1005039"/>
    <lineage>
        <taxon>Bacteria</taxon>
        <taxon>Bacillati</taxon>
        <taxon>Armatimonadota</taxon>
        <taxon>Fimbriimonadia</taxon>
        <taxon>Fimbriimonadales</taxon>
        <taxon>Fimbriimonadaceae</taxon>
        <taxon>Fimbriimonas</taxon>
    </lineage>
</organism>
<name>A0A931PTT1_FIMGI</name>
<proteinExistence type="predicted"/>
<evidence type="ECO:0000313" key="2">
    <source>
        <dbReference type="Proteomes" id="UP000727962"/>
    </source>
</evidence>
<reference evidence="1" key="1">
    <citation type="submission" date="2020-07" db="EMBL/GenBank/DDBJ databases">
        <title>Huge and variable diversity of episymbiotic CPR bacteria and DPANN archaea in groundwater ecosystems.</title>
        <authorList>
            <person name="He C.Y."/>
            <person name="Keren R."/>
            <person name="Whittaker M."/>
            <person name="Farag I.F."/>
            <person name="Doudna J."/>
            <person name="Cate J.H.D."/>
            <person name="Banfield J.F."/>
        </authorList>
    </citation>
    <scope>NUCLEOTIDE SEQUENCE</scope>
    <source>
        <strain evidence="1">NC_groundwater_17_Pr7_B-0.1um_64_12</strain>
    </source>
</reference>
<dbReference type="EMBL" id="JACOSL010000009">
    <property type="protein sequence ID" value="MBI1755787.1"/>
    <property type="molecule type" value="Genomic_DNA"/>
</dbReference>
<comment type="caution">
    <text evidence="1">The sequence shown here is derived from an EMBL/GenBank/DDBJ whole genome shotgun (WGS) entry which is preliminary data.</text>
</comment>
<accession>A0A931PTT1</accession>